<name>A0A1I1VCF3_9BACT</name>
<feature type="signal peptide" evidence="3">
    <location>
        <begin position="1"/>
        <end position="24"/>
    </location>
</feature>
<dbReference type="PANTHER" id="PTHR24276">
    <property type="entry name" value="POLYSERASE-RELATED"/>
    <property type="match status" value="1"/>
</dbReference>
<gene>
    <name evidence="5" type="ORF">SAMN02745121_01644</name>
</gene>
<dbReference type="InterPro" id="IPR018114">
    <property type="entry name" value="TRYPSIN_HIS"/>
</dbReference>
<organism evidence="5 6">
    <name type="scientific">Nannocystis exedens</name>
    <dbReference type="NCBI Taxonomy" id="54"/>
    <lineage>
        <taxon>Bacteria</taxon>
        <taxon>Pseudomonadati</taxon>
        <taxon>Myxococcota</taxon>
        <taxon>Polyangia</taxon>
        <taxon>Nannocystales</taxon>
        <taxon>Nannocystaceae</taxon>
        <taxon>Nannocystis</taxon>
    </lineage>
</organism>
<dbReference type="SMART" id="SM00020">
    <property type="entry name" value="Tryp_SPc"/>
    <property type="match status" value="1"/>
</dbReference>
<dbReference type="InterPro" id="IPR043504">
    <property type="entry name" value="Peptidase_S1_PA_chymotrypsin"/>
</dbReference>
<proteinExistence type="inferred from homology"/>
<reference evidence="6" key="1">
    <citation type="submission" date="2016-10" db="EMBL/GenBank/DDBJ databases">
        <authorList>
            <person name="Varghese N."/>
            <person name="Submissions S."/>
        </authorList>
    </citation>
    <scope>NUCLEOTIDE SEQUENCE [LARGE SCALE GENOMIC DNA]</scope>
    <source>
        <strain evidence="6">ATCC 25963</strain>
    </source>
</reference>
<sequence length="318" mass="34088">MLAAMLAFPTAALLSVLCGLPLGAGAPRPVPIVGGEEVPVDEWTSVVAILSQETVSTASLCTGTLVAPRVVLTAAHCLSHEPKLDEMAVVFGDSIYTKDERRVAAVERYGVYPTACVEDCKSDAWDFGYVILAQDAYGVEIIPPITTQDEWDETMHVGDEIHVVGFGTVSDAEDDPLQTTADVGHKRIMTTPIDTFSKSRREFRAGGEGQDACGGDSGGPAFVRLSSGAYRLAGVTSRGVRPCGTGDSVYGVPYPILTWLREETGADLLPDDCPDGDCLVMAEPAEGCAISRERESLAWALPLLVFARRRRQTRSPRR</sequence>
<dbReference type="PROSITE" id="PS00134">
    <property type="entry name" value="TRYPSIN_HIS"/>
    <property type="match status" value="1"/>
</dbReference>
<feature type="domain" description="Peptidase S1" evidence="4">
    <location>
        <begin position="32"/>
        <end position="265"/>
    </location>
</feature>
<dbReference type="AlphaFoldDB" id="A0A1I1VCF3"/>
<dbReference type="STRING" id="54.SAMN02745121_01644"/>
<evidence type="ECO:0000256" key="2">
    <source>
        <dbReference type="ARBA" id="ARBA00023157"/>
    </source>
</evidence>
<dbReference type="Gene3D" id="2.40.10.10">
    <property type="entry name" value="Trypsin-like serine proteases"/>
    <property type="match status" value="1"/>
</dbReference>
<dbReference type="GO" id="GO:0004252">
    <property type="term" value="F:serine-type endopeptidase activity"/>
    <property type="evidence" value="ECO:0007669"/>
    <property type="project" value="InterPro"/>
</dbReference>
<dbReference type="InterPro" id="IPR001254">
    <property type="entry name" value="Trypsin_dom"/>
</dbReference>
<dbReference type="InterPro" id="IPR050430">
    <property type="entry name" value="Peptidase_S1"/>
</dbReference>
<dbReference type="PANTHER" id="PTHR24276:SF91">
    <property type="entry name" value="AT26814P-RELATED"/>
    <property type="match status" value="1"/>
</dbReference>
<keyword evidence="3" id="KW-0732">Signal</keyword>
<evidence type="ECO:0000256" key="1">
    <source>
        <dbReference type="ARBA" id="ARBA00007664"/>
    </source>
</evidence>
<evidence type="ECO:0000313" key="5">
    <source>
        <dbReference type="EMBL" id="SFD79668.1"/>
    </source>
</evidence>
<dbReference type="InterPro" id="IPR009003">
    <property type="entry name" value="Peptidase_S1_PA"/>
</dbReference>
<evidence type="ECO:0000259" key="4">
    <source>
        <dbReference type="PROSITE" id="PS50240"/>
    </source>
</evidence>
<dbReference type="InterPro" id="IPR001314">
    <property type="entry name" value="Peptidase_S1A"/>
</dbReference>
<comment type="similarity">
    <text evidence="1">Belongs to the peptidase S1 family.</text>
</comment>
<dbReference type="OrthoDB" id="5290391at2"/>
<evidence type="ECO:0000256" key="3">
    <source>
        <dbReference type="SAM" id="SignalP"/>
    </source>
</evidence>
<protein>
    <submittedName>
        <fullName evidence="5">Trypsin</fullName>
    </submittedName>
</protein>
<dbReference type="SUPFAM" id="SSF50494">
    <property type="entry name" value="Trypsin-like serine proteases"/>
    <property type="match status" value="1"/>
</dbReference>
<keyword evidence="2" id="KW-1015">Disulfide bond</keyword>
<accession>A0A1I1VCF3</accession>
<feature type="chain" id="PRO_5011589157" evidence="3">
    <location>
        <begin position="25"/>
        <end position="318"/>
    </location>
</feature>
<keyword evidence="6" id="KW-1185">Reference proteome</keyword>
<dbReference type="GO" id="GO:0006508">
    <property type="term" value="P:proteolysis"/>
    <property type="evidence" value="ECO:0007669"/>
    <property type="project" value="InterPro"/>
</dbReference>
<dbReference type="PRINTS" id="PR00722">
    <property type="entry name" value="CHYMOTRYPSIN"/>
</dbReference>
<dbReference type="PROSITE" id="PS50240">
    <property type="entry name" value="TRYPSIN_DOM"/>
    <property type="match status" value="1"/>
</dbReference>
<dbReference type="EMBL" id="FOMX01000004">
    <property type="protein sequence ID" value="SFD79668.1"/>
    <property type="molecule type" value="Genomic_DNA"/>
</dbReference>
<dbReference type="Pfam" id="PF00089">
    <property type="entry name" value="Trypsin"/>
    <property type="match status" value="1"/>
</dbReference>
<evidence type="ECO:0000313" key="6">
    <source>
        <dbReference type="Proteomes" id="UP000199400"/>
    </source>
</evidence>
<dbReference type="Proteomes" id="UP000199400">
    <property type="component" value="Unassembled WGS sequence"/>
</dbReference>